<sequence>MVASNLIARGGRDGYCIAIGTCSWSSFGRGDVRVSLSFHGAEISAMPVRAARRRTGPHQRPPDDLLLLILARLGCAGAAARTGVLSRRWRGLWPRLRQIVFRDVPYASLEAALGGVSRPPPPVSLLEFRIPDKRLPGHRRPDSAGINSLLLAAAGLEPESLVVALPSHLIGCTLVLDLPYFHRAASIVLDICSILSVPAGVEFPALETLSLSCFLPDLDSFIPCCPRLRTLRLGSLLLGVLCLNSVSLQELVVDREAGLTDHISIVAPVLRQLTMSFISSNPSISVSAPMLEKVSWRCCYNDGSIVFGFWLLEEVLLRTAETQGQLSSLHIHFGARSLIFHGEADTITQDIEKHMIAEFSILELHLRTSGHMFGALAFYLLGSNRICTTMQKLKVILQRSAVKERCSPDCPCESSGWRVQTISLTALEEVEINGFEGDNHELDFLKLVLRCAPMLKRMIVKLSDKASASSYRRTKLYNIFRAN</sequence>
<dbReference type="InterPro" id="IPR006566">
    <property type="entry name" value="FBD"/>
</dbReference>
<dbReference type="PANTHER" id="PTHR34709">
    <property type="entry name" value="OS10G0396666 PROTEIN"/>
    <property type="match status" value="1"/>
</dbReference>
<proteinExistence type="predicted"/>
<feature type="domain" description="F-box/LRR-repeat protein 15/At3g58940/PEG3-like LRR" evidence="2">
    <location>
        <begin position="160"/>
        <end position="291"/>
    </location>
</feature>
<dbReference type="Pfam" id="PF24758">
    <property type="entry name" value="LRR_At5g56370"/>
    <property type="match status" value="1"/>
</dbReference>
<evidence type="ECO:0000259" key="1">
    <source>
        <dbReference type="Pfam" id="PF08387"/>
    </source>
</evidence>
<accession>A0A9R1R9I6</accession>
<evidence type="ECO:0008006" key="5">
    <source>
        <dbReference type="Google" id="ProtNLM"/>
    </source>
</evidence>
<dbReference type="PANTHER" id="PTHR34709:SF54">
    <property type="entry name" value="GENOME ASSEMBLY, CHROMOSOME: II"/>
    <property type="match status" value="1"/>
</dbReference>
<organism evidence="3 4">
    <name type="scientific">Triticum turgidum subsp. durum</name>
    <name type="common">Durum wheat</name>
    <name type="synonym">Triticum durum</name>
    <dbReference type="NCBI Taxonomy" id="4567"/>
    <lineage>
        <taxon>Eukaryota</taxon>
        <taxon>Viridiplantae</taxon>
        <taxon>Streptophyta</taxon>
        <taxon>Embryophyta</taxon>
        <taxon>Tracheophyta</taxon>
        <taxon>Spermatophyta</taxon>
        <taxon>Magnoliopsida</taxon>
        <taxon>Liliopsida</taxon>
        <taxon>Poales</taxon>
        <taxon>Poaceae</taxon>
        <taxon>BOP clade</taxon>
        <taxon>Pooideae</taxon>
        <taxon>Triticodae</taxon>
        <taxon>Triticeae</taxon>
        <taxon>Triticinae</taxon>
        <taxon>Triticum</taxon>
    </lineage>
</organism>
<feature type="domain" description="FBD" evidence="1">
    <location>
        <begin position="425"/>
        <end position="459"/>
    </location>
</feature>
<keyword evidence="4" id="KW-1185">Reference proteome</keyword>
<dbReference type="Gramene" id="TRITD2Av1G201650.1">
    <property type="protein sequence ID" value="TRITD2Av1G201650.1"/>
    <property type="gene ID" value="TRITD2Av1G201650"/>
</dbReference>
<evidence type="ECO:0000313" key="4">
    <source>
        <dbReference type="Proteomes" id="UP000324705"/>
    </source>
</evidence>
<gene>
    <name evidence="3" type="ORF">TRITD_2Av1G201650</name>
</gene>
<dbReference type="InterPro" id="IPR055411">
    <property type="entry name" value="LRR_FXL15/At3g58940/PEG3-like"/>
</dbReference>
<dbReference type="OMA" id="DVTICHG"/>
<dbReference type="Pfam" id="PF08387">
    <property type="entry name" value="FBD"/>
    <property type="match status" value="1"/>
</dbReference>
<dbReference type="EMBL" id="LT934113">
    <property type="protein sequence ID" value="VAH33230.1"/>
    <property type="molecule type" value="Genomic_DNA"/>
</dbReference>
<dbReference type="InterPro" id="IPR055312">
    <property type="entry name" value="FBL15-like"/>
</dbReference>
<evidence type="ECO:0000259" key="2">
    <source>
        <dbReference type="Pfam" id="PF24758"/>
    </source>
</evidence>
<name>A0A9R1R9I6_TRITD</name>
<dbReference type="AlphaFoldDB" id="A0A9R1R9I6"/>
<reference evidence="3 4" key="1">
    <citation type="submission" date="2017-09" db="EMBL/GenBank/DDBJ databases">
        <authorList>
            <consortium name="International Durum Wheat Genome Sequencing Consortium (IDWGSC)"/>
            <person name="Milanesi L."/>
        </authorList>
    </citation>
    <scope>NUCLEOTIDE SEQUENCE [LARGE SCALE GENOMIC DNA]</scope>
    <source>
        <strain evidence="4">cv. Svevo</strain>
    </source>
</reference>
<evidence type="ECO:0000313" key="3">
    <source>
        <dbReference type="EMBL" id="VAH33230.1"/>
    </source>
</evidence>
<dbReference type="Proteomes" id="UP000324705">
    <property type="component" value="Chromosome 2A"/>
</dbReference>
<protein>
    <recommendedName>
        <fullName evidence="5">FBD domain-containing protein</fullName>
    </recommendedName>
</protein>